<protein>
    <submittedName>
        <fullName evidence="2">Uncharacterized protein</fullName>
    </submittedName>
</protein>
<dbReference type="RefSeq" id="WP_237872038.1">
    <property type="nucleotide sequence ID" value="NZ_JAKLTR010000007.1"/>
</dbReference>
<comment type="caution">
    <text evidence="2">The sequence shown here is derived from an EMBL/GenBank/DDBJ whole genome shotgun (WGS) entry which is preliminary data.</text>
</comment>
<accession>A0ABS9KRT3</accession>
<dbReference type="Proteomes" id="UP001165367">
    <property type="component" value="Unassembled WGS sequence"/>
</dbReference>
<keyword evidence="1" id="KW-0732">Signal</keyword>
<evidence type="ECO:0000256" key="1">
    <source>
        <dbReference type="SAM" id="SignalP"/>
    </source>
</evidence>
<reference evidence="2" key="1">
    <citation type="submission" date="2022-01" db="EMBL/GenBank/DDBJ databases">
        <authorList>
            <person name="Jo J.-H."/>
            <person name="Im W.-T."/>
        </authorList>
    </citation>
    <scope>NUCLEOTIDE SEQUENCE</scope>
    <source>
        <strain evidence="2">NA20</strain>
    </source>
</reference>
<feature type="chain" id="PRO_5045877242" evidence="1">
    <location>
        <begin position="18"/>
        <end position="280"/>
    </location>
</feature>
<evidence type="ECO:0000313" key="2">
    <source>
        <dbReference type="EMBL" id="MCG2615050.1"/>
    </source>
</evidence>
<organism evidence="2 3">
    <name type="scientific">Terrimonas ginsenosidimutans</name>
    <dbReference type="NCBI Taxonomy" id="2908004"/>
    <lineage>
        <taxon>Bacteria</taxon>
        <taxon>Pseudomonadati</taxon>
        <taxon>Bacteroidota</taxon>
        <taxon>Chitinophagia</taxon>
        <taxon>Chitinophagales</taxon>
        <taxon>Chitinophagaceae</taxon>
        <taxon>Terrimonas</taxon>
    </lineage>
</organism>
<feature type="signal peptide" evidence="1">
    <location>
        <begin position="1"/>
        <end position="17"/>
    </location>
</feature>
<evidence type="ECO:0000313" key="3">
    <source>
        <dbReference type="Proteomes" id="UP001165367"/>
    </source>
</evidence>
<name>A0ABS9KRT3_9BACT</name>
<dbReference type="PROSITE" id="PS51257">
    <property type="entry name" value="PROKAR_LIPOPROTEIN"/>
    <property type="match status" value="1"/>
</dbReference>
<keyword evidence="3" id="KW-1185">Reference proteome</keyword>
<sequence>MKMHFFSFLTGTFVACATLAFISWQDKSNTEKKPDKGKDPCFCSAVADYDRISLEDALKIVGNYGNIERLTSELVVNTPLSGNLFPWNTGLERTEISRLREVHKRDDARAIWFSLDKLKAYICAIEKQVSKIDTSACKIRNLGIRMYYGRYTGEVDEVARDYVDRHTIFMVPTYVSDSMPVRFDGDIFYRYKHQDFDPWASSRCKINTFRYPPDQLPTKPLDAILSISPNYGRRIRLLWPGIDSLPPANGPFSFETSLYFDGPLMNQGQLTPPFSGGTSF</sequence>
<gene>
    <name evidence="2" type="ORF">LZZ85_12195</name>
</gene>
<proteinExistence type="predicted"/>
<dbReference type="EMBL" id="JAKLTR010000007">
    <property type="protein sequence ID" value="MCG2615050.1"/>
    <property type="molecule type" value="Genomic_DNA"/>
</dbReference>